<dbReference type="RefSeq" id="WP_198882554.1">
    <property type="nucleotide sequence ID" value="NZ_JAEKJA010000010.1"/>
</dbReference>
<gene>
    <name evidence="5" type="ORF">JCR33_13200</name>
</gene>
<comment type="caution">
    <text evidence="5">The sequence shown here is derived from an EMBL/GenBank/DDBJ whole genome shotgun (WGS) entry which is preliminary data.</text>
</comment>
<evidence type="ECO:0000313" key="5">
    <source>
        <dbReference type="EMBL" id="MBJ3776656.1"/>
    </source>
</evidence>
<dbReference type="SUPFAM" id="SSF53335">
    <property type="entry name" value="S-adenosyl-L-methionine-dependent methyltransferases"/>
    <property type="match status" value="1"/>
</dbReference>
<dbReference type="GO" id="GO:0032259">
    <property type="term" value="P:methylation"/>
    <property type="evidence" value="ECO:0007669"/>
    <property type="project" value="UniProtKB-KW"/>
</dbReference>
<keyword evidence="6" id="KW-1185">Reference proteome</keyword>
<accession>A0A934IKI5</accession>
<dbReference type="EMBL" id="JAEKJA010000010">
    <property type="protein sequence ID" value="MBJ3776656.1"/>
    <property type="molecule type" value="Genomic_DNA"/>
</dbReference>
<organism evidence="5 6">
    <name type="scientific">Acuticoccus mangrovi</name>
    <dbReference type="NCBI Taxonomy" id="2796142"/>
    <lineage>
        <taxon>Bacteria</taxon>
        <taxon>Pseudomonadati</taxon>
        <taxon>Pseudomonadota</taxon>
        <taxon>Alphaproteobacteria</taxon>
        <taxon>Hyphomicrobiales</taxon>
        <taxon>Amorphaceae</taxon>
        <taxon>Acuticoccus</taxon>
    </lineage>
</organism>
<evidence type="ECO:0000256" key="3">
    <source>
        <dbReference type="ARBA" id="ARBA00022691"/>
    </source>
</evidence>
<evidence type="ECO:0000259" key="4">
    <source>
        <dbReference type="Pfam" id="PF13649"/>
    </source>
</evidence>
<sequence length="269" mass="28603">MNKAPAFDADALGELYDAARKAEDAGDLATAERLFKECLSLDPADHCGVEMRLAAYGLAAPEAAPAAYVATLFDQNAETFDEVLVERLGYHVPTLARRLCEGHAKADSHILDLGCGTGLAGVAFAGLANTLVGVDLAEGMLAMADERDVYTDLYVGEAVAFLSGWDETPFDIILATDVWPYLGGLDAFIATAREALAPGGLLVTSTERADDLPDGWRVTTTQRFAHGTHYVRRLLEGAGFTVAAIEPIVVRHEEGVPVAGDLVLARRAD</sequence>
<keyword evidence="3" id="KW-0949">S-adenosyl-L-methionine</keyword>
<dbReference type="PANTHER" id="PTHR43464:SF19">
    <property type="entry name" value="UBIQUINONE BIOSYNTHESIS O-METHYLTRANSFERASE, MITOCHONDRIAL"/>
    <property type="match status" value="1"/>
</dbReference>
<dbReference type="GO" id="GO:0008168">
    <property type="term" value="F:methyltransferase activity"/>
    <property type="evidence" value="ECO:0007669"/>
    <property type="project" value="UniProtKB-KW"/>
</dbReference>
<dbReference type="InterPro" id="IPR029063">
    <property type="entry name" value="SAM-dependent_MTases_sf"/>
</dbReference>
<dbReference type="InterPro" id="IPR041698">
    <property type="entry name" value="Methyltransf_25"/>
</dbReference>
<proteinExistence type="predicted"/>
<dbReference type="Gene3D" id="3.40.50.150">
    <property type="entry name" value="Vaccinia Virus protein VP39"/>
    <property type="match status" value="1"/>
</dbReference>
<evidence type="ECO:0000256" key="1">
    <source>
        <dbReference type="ARBA" id="ARBA00022603"/>
    </source>
</evidence>
<feature type="domain" description="Methyltransferase" evidence="4">
    <location>
        <begin position="110"/>
        <end position="200"/>
    </location>
</feature>
<dbReference type="CDD" id="cd02440">
    <property type="entry name" value="AdoMet_MTases"/>
    <property type="match status" value="1"/>
</dbReference>
<dbReference type="Pfam" id="PF13649">
    <property type="entry name" value="Methyltransf_25"/>
    <property type="match status" value="1"/>
</dbReference>
<reference evidence="5" key="1">
    <citation type="submission" date="2020-12" db="EMBL/GenBank/DDBJ databases">
        <title>Bacterial taxonomy.</title>
        <authorList>
            <person name="Pan X."/>
        </authorList>
    </citation>
    <scope>NUCLEOTIDE SEQUENCE</scope>
    <source>
        <strain evidence="5">B2012</strain>
    </source>
</reference>
<protein>
    <submittedName>
        <fullName evidence="5">Methyltransferase domain-containing protein</fullName>
    </submittedName>
</protein>
<dbReference type="AlphaFoldDB" id="A0A934IKI5"/>
<evidence type="ECO:0000256" key="2">
    <source>
        <dbReference type="ARBA" id="ARBA00022679"/>
    </source>
</evidence>
<keyword evidence="1 5" id="KW-0489">Methyltransferase</keyword>
<dbReference type="PANTHER" id="PTHR43464">
    <property type="entry name" value="METHYLTRANSFERASE"/>
    <property type="match status" value="1"/>
</dbReference>
<keyword evidence="2" id="KW-0808">Transferase</keyword>
<evidence type="ECO:0000313" key="6">
    <source>
        <dbReference type="Proteomes" id="UP000609531"/>
    </source>
</evidence>
<dbReference type="Proteomes" id="UP000609531">
    <property type="component" value="Unassembled WGS sequence"/>
</dbReference>
<name>A0A934IKI5_9HYPH</name>